<evidence type="ECO:0000313" key="2">
    <source>
        <dbReference type="Proteomes" id="UP000887013"/>
    </source>
</evidence>
<reference evidence="1" key="1">
    <citation type="submission" date="2020-08" db="EMBL/GenBank/DDBJ databases">
        <title>Multicomponent nature underlies the extraordinary mechanical properties of spider dragline silk.</title>
        <authorList>
            <person name="Kono N."/>
            <person name="Nakamura H."/>
            <person name="Mori M."/>
            <person name="Yoshida Y."/>
            <person name="Ohtoshi R."/>
            <person name="Malay A.D."/>
            <person name="Moran D.A.P."/>
            <person name="Tomita M."/>
            <person name="Numata K."/>
            <person name="Arakawa K."/>
        </authorList>
    </citation>
    <scope>NUCLEOTIDE SEQUENCE</scope>
</reference>
<dbReference type="AlphaFoldDB" id="A0A8X6TJU2"/>
<evidence type="ECO:0000313" key="1">
    <source>
        <dbReference type="EMBL" id="GFT17356.1"/>
    </source>
</evidence>
<name>A0A8X6TJU2_NEPPI</name>
<keyword evidence="2" id="KW-1185">Reference proteome</keyword>
<sequence>EVEDSIETVEVEDSIETVEVEDSKEVLMVATIVTRDKNFNSYMYIT</sequence>
<comment type="caution">
    <text evidence="1">The sequence shown here is derived from an EMBL/GenBank/DDBJ whole genome shotgun (WGS) entry which is preliminary data.</text>
</comment>
<proteinExistence type="predicted"/>
<dbReference type="Proteomes" id="UP000887013">
    <property type="component" value="Unassembled WGS sequence"/>
</dbReference>
<gene>
    <name evidence="1" type="primary">CG4038</name>
    <name evidence="1" type="ORF">NPIL_268841</name>
</gene>
<accession>A0A8X6TJU2</accession>
<protein>
    <submittedName>
        <fullName evidence="1">Uncharacterized protein</fullName>
    </submittedName>
</protein>
<organism evidence="1 2">
    <name type="scientific">Nephila pilipes</name>
    <name type="common">Giant wood spider</name>
    <name type="synonym">Nephila maculata</name>
    <dbReference type="NCBI Taxonomy" id="299642"/>
    <lineage>
        <taxon>Eukaryota</taxon>
        <taxon>Metazoa</taxon>
        <taxon>Ecdysozoa</taxon>
        <taxon>Arthropoda</taxon>
        <taxon>Chelicerata</taxon>
        <taxon>Arachnida</taxon>
        <taxon>Araneae</taxon>
        <taxon>Araneomorphae</taxon>
        <taxon>Entelegynae</taxon>
        <taxon>Araneoidea</taxon>
        <taxon>Nephilidae</taxon>
        <taxon>Nephila</taxon>
    </lineage>
</organism>
<dbReference type="OrthoDB" id="2187159at2759"/>
<feature type="non-terminal residue" evidence="1">
    <location>
        <position position="1"/>
    </location>
</feature>
<dbReference type="EMBL" id="BMAW01058645">
    <property type="protein sequence ID" value="GFT17356.1"/>
    <property type="molecule type" value="Genomic_DNA"/>
</dbReference>